<organism evidence="6 7">
    <name type="scientific">Paenibacillus vini</name>
    <dbReference type="NCBI Taxonomy" id="1476024"/>
    <lineage>
        <taxon>Bacteria</taxon>
        <taxon>Bacillati</taxon>
        <taxon>Bacillota</taxon>
        <taxon>Bacilli</taxon>
        <taxon>Bacillales</taxon>
        <taxon>Paenibacillaceae</taxon>
        <taxon>Paenibacillus</taxon>
    </lineage>
</organism>
<gene>
    <name evidence="6" type="ORF">J42TS3_01500</name>
</gene>
<keyword evidence="2" id="KW-0285">Flavoprotein</keyword>
<dbReference type="PRINTS" id="PR00420">
    <property type="entry name" value="RNGMNOXGNASE"/>
</dbReference>
<evidence type="ECO:0000256" key="4">
    <source>
        <dbReference type="ARBA" id="ARBA00023002"/>
    </source>
</evidence>
<dbReference type="Pfam" id="PF01494">
    <property type="entry name" value="FAD_binding_3"/>
    <property type="match status" value="1"/>
</dbReference>
<feature type="domain" description="FAD-binding" evidence="5">
    <location>
        <begin position="87"/>
        <end position="151"/>
    </location>
</feature>
<evidence type="ECO:0000256" key="1">
    <source>
        <dbReference type="ARBA" id="ARBA00001974"/>
    </source>
</evidence>
<dbReference type="PANTHER" id="PTHR46496:SF1">
    <property type="entry name" value="ZEAXANTHIN EPOXIDASE, CHLOROPLASTIC"/>
    <property type="match status" value="1"/>
</dbReference>
<comment type="caution">
    <text evidence="6">The sequence shown here is derived from an EMBL/GenBank/DDBJ whole genome shotgun (WGS) entry which is preliminary data.</text>
</comment>
<evidence type="ECO:0000259" key="5">
    <source>
        <dbReference type="Pfam" id="PF01494"/>
    </source>
</evidence>
<evidence type="ECO:0000313" key="7">
    <source>
        <dbReference type="Proteomes" id="UP000679992"/>
    </source>
</evidence>
<reference evidence="6 7" key="1">
    <citation type="submission" date="2021-03" db="EMBL/GenBank/DDBJ databases">
        <title>Antimicrobial resistance genes in bacteria isolated from Japanese honey, and their potential for conferring macrolide and lincosamide resistance in the American foulbrood pathogen Paenibacillus larvae.</title>
        <authorList>
            <person name="Okamoto M."/>
            <person name="Kumagai M."/>
            <person name="Kanamori H."/>
            <person name="Takamatsu D."/>
        </authorList>
    </citation>
    <scope>NUCLEOTIDE SEQUENCE [LARGE SCALE GENOMIC DNA]</scope>
    <source>
        <strain evidence="6 7">J42TS3</strain>
    </source>
</reference>
<evidence type="ECO:0000256" key="3">
    <source>
        <dbReference type="ARBA" id="ARBA00022827"/>
    </source>
</evidence>
<keyword evidence="7" id="KW-1185">Reference proteome</keyword>
<dbReference type="Gene3D" id="3.50.50.60">
    <property type="entry name" value="FAD/NAD(P)-binding domain"/>
    <property type="match status" value="1"/>
</dbReference>
<dbReference type="InterPro" id="IPR036188">
    <property type="entry name" value="FAD/NAD-bd_sf"/>
</dbReference>
<name>A0ABQ4M6Q9_9BACL</name>
<comment type="cofactor">
    <cofactor evidence="1">
        <name>FAD</name>
        <dbReference type="ChEBI" id="CHEBI:57692"/>
    </cofactor>
</comment>
<keyword evidence="3" id="KW-0274">FAD</keyword>
<sequence length="198" mass="22314">MPSYNPDIFIETWGRRGRFGLVPLPNNRIYWFACLNAKSPNSQIRSYTTRDLLERFEGYHEPIPQLLAQTPDHPLLQHDIYDLPPIRRFAFGRIALLGDAAHAMTPNMGQGAGQAIEDAVILANHLKHNSAITTALQGYERERVGRTGRITRMSNRIGMAAQLQGRVSAALRDALFPAIPARVLEKQLEDLYEVRLGE</sequence>
<dbReference type="Proteomes" id="UP000679992">
    <property type="component" value="Unassembled WGS sequence"/>
</dbReference>
<protein>
    <recommendedName>
        <fullName evidence="5">FAD-binding domain-containing protein</fullName>
    </recommendedName>
</protein>
<evidence type="ECO:0000256" key="2">
    <source>
        <dbReference type="ARBA" id="ARBA00022630"/>
    </source>
</evidence>
<evidence type="ECO:0000313" key="6">
    <source>
        <dbReference type="EMBL" id="GIP51115.1"/>
    </source>
</evidence>
<dbReference type="InterPro" id="IPR002938">
    <property type="entry name" value="FAD-bd"/>
</dbReference>
<keyword evidence="4" id="KW-0560">Oxidoreductase</keyword>
<dbReference type="EMBL" id="BOSL01000001">
    <property type="protein sequence ID" value="GIP51115.1"/>
    <property type="molecule type" value="Genomic_DNA"/>
</dbReference>
<accession>A0ABQ4M6Q9</accession>
<dbReference type="SUPFAM" id="SSF51905">
    <property type="entry name" value="FAD/NAD(P)-binding domain"/>
    <property type="match status" value="1"/>
</dbReference>
<dbReference type="PANTHER" id="PTHR46496">
    <property type="match status" value="1"/>
</dbReference>
<proteinExistence type="predicted"/>